<dbReference type="PROSITE" id="PS50158">
    <property type="entry name" value="ZF_CCHC"/>
    <property type="match status" value="2"/>
</dbReference>
<protein>
    <recommendedName>
        <fullName evidence="2">CCHC-type domain-containing protein</fullName>
    </recommendedName>
</protein>
<sequence>ANKKSKRRVPNTAAISITAEKGKYKELLTEAKTKINIDELGISKIRTRQGVTGALILEIPGEDRNTHADNLAKKLSEVLAEKAKVTRPQKMGEIRIRGLEVSTSEEEAAQRVAQAGGCRVAEVQTGVIRTTPSGYRSLWMRCPLAAAKKVAEKGTLSLGWTQVKVELLESRPLQCYRCLERGHVQQNCSNKVDRRNICYRCGETDHLARSCTKAARCAVCAAAGKQAG</sequence>
<feature type="non-terminal residue" evidence="3">
    <location>
        <position position="228"/>
    </location>
</feature>
<dbReference type="Pfam" id="PF00098">
    <property type="entry name" value="zf-CCHC"/>
    <property type="match status" value="1"/>
</dbReference>
<evidence type="ECO:0000259" key="2">
    <source>
        <dbReference type="PROSITE" id="PS50158"/>
    </source>
</evidence>
<dbReference type="AlphaFoldDB" id="E2BHM9"/>
<accession>E2BHM9</accession>
<dbReference type="GO" id="GO:0008270">
    <property type="term" value="F:zinc ion binding"/>
    <property type="evidence" value="ECO:0007669"/>
    <property type="project" value="UniProtKB-KW"/>
</dbReference>
<evidence type="ECO:0000313" key="3">
    <source>
        <dbReference type="EMBL" id="EFN84802.1"/>
    </source>
</evidence>
<keyword evidence="1" id="KW-0479">Metal-binding</keyword>
<dbReference type="EMBL" id="GL448319">
    <property type="protein sequence ID" value="EFN84802.1"/>
    <property type="molecule type" value="Genomic_DNA"/>
</dbReference>
<keyword evidence="1" id="KW-0862">Zinc</keyword>
<reference evidence="3 4" key="1">
    <citation type="journal article" date="2010" name="Science">
        <title>Genomic comparison of the ants Camponotus floridanus and Harpegnathos saltator.</title>
        <authorList>
            <person name="Bonasio R."/>
            <person name="Zhang G."/>
            <person name="Ye C."/>
            <person name="Mutti N.S."/>
            <person name="Fang X."/>
            <person name="Qin N."/>
            <person name="Donahue G."/>
            <person name="Yang P."/>
            <person name="Li Q."/>
            <person name="Li C."/>
            <person name="Zhang P."/>
            <person name="Huang Z."/>
            <person name="Berger S.L."/>
            <person name="Reinberg D."/>
            <person name="Wang J."/>
            <person name="Liebig J."/>
        </authorList>
    </citation>
    <scope>NUCLEOTIDE SEQUENCE [LARGE SCALE GENOMIC DNA]</scope>
    <source>
        <strain evidence="3 4">R22 G/1</strain>
    </source>
</reference>
<dbReference type="GO" id="GO:0003676">
    <property type="term" value="F:nucleic acid binding"/>
    <property type="evidence" value="ECO:0007669"/>
    <property type="project" value="InterPro"/>
</dbReference>
<dbReference type="InterPro" id="IPR001878">
    <property type="entry name" value="Znf_CCHC"/>
</dbReference>
<keyword evidence="1" id="KW-0863">Zinc-finger</keyword>
<dbReference type="Gene3D" id="4.10.60.10">
    <property type="entry name" value="Zinc finger, CCHC-type"/>
    <property type="match status" value="1"/>
</dbReference>
<dbReference type="OrthoDB" id="7554281at2759"/>
<organism evidence="4">
    <name type="scientific">Harpegnathos saltator</name>
    <name type="common">Jerdon's jumping ant</name>
    <dbReference type="NCBI Taxonomy" id="610380"/>
    <lineage>
        <taxon>Eukaryota</taxon>
        <taxon>Metazoa</taxon>
        <taxon>Ecdysozoa</taxon>
        <taxon>Arthropoda</taxon>
        <taxon>Hexapoda</taxon>
        <taxon>Insecta</taxon>
        <taxon>Pterygota</taxon>
        <taxon>Neoptera</taxon>
        <taxon>Endopterygota</taxon>
        <taxon>Hymenoptera</taxon>
        <taxon>Apocrita</taxon>
        <taxon>Aculeata</taxon>
        <taxon>Formicoidea</taxon>
        <taxon>Formicidae</taxon>
        <taxon>Ponerinae</taxon>
        <taxon>Ponerini</taxon>
        <taxon>Harpegnathos</taxon>
    </lineage>
</organism>
<evidence type="ECO:0000256" key="1">
    <source>
        <dbReference type="PROSITE-ProRule" id="PRU00047"/>
    </source>
</evidence>
<keyword evidence="4" id="KW-1185">Reference proteome</keyword>
<dbReference type="InterPro" id="IPR036875">
    <property type="entry name" value="Znf_CCHC_sf"/>
</dbReference>
<dbReference type="Proteomes" id="UP000008237">
    <property type="component" value="Unassembled WGS sequence"/>
</dbReference>
<dbReference type="SMART" id="SM00343">
    <property type="entry name" value="ZnF_C2HC"/>
    <property type="match status" value="2"/>
</dbReference>
<name>E2BHM9_HARSA</name>
<dbReference type="SUPFAM" id="SSF57756">
    <property type="entry name" value="Retrovirus zinc finger-like domains"/>
    <property type="match status" value="1"/>
</dbReference>
<dbReference type="OMA" id="GEDRNTH"/>
<feature type="non-terminal residue" evidence="3">
    <location>
        <position position="1"/>
    </location>
</feature>
<dbReference type="InParanoid" id="E2BHM9"/>
<proteinExistence type="predicted"/>
<feature type="domain" description="CCHC-type" evidence="2">
    <location>
        <begin position="198"/>
        <end position="213"/>
    </location>
</feature>
<evidence type="ECO:0000313" key="4">
    <source>
        <dbReference type="Proteomes" id="UP000008237"/>
    </source>
</evidence>
<feature type="domain" description="CCHC-type" evidence="2">
    <location>
        <begin position="175"/>
        <end position="190"/>
    </location>
</feature>
<gene>
    <name evidence="3" type="ORF">EAI_04123</name>
</gene>